<feature type="transmembrane region" description="Helical" evidence="2">
    <location>
        <begin position="38"/>
        <end position="61"/>
    </location>
</feature>
<feature type="transmembrane region" description="Helical" evidence="2">
    <location>
        <begin position="67"/>
        <end position="88"/>
    </location>
</feature>
<keyword evidence="2" id="KW-0812">Transmembrane</keyword>
<feature type="transmembrane region" description="Helical" evidence="2">
    <location>
        <begin position="108"/>
        <end position="128"/>
    </location>
</feature>
<comment type="caution">
    <text evidence="4">The sequence shown here is derived from an EMBL/GenBank/DDBJ whole genome shotgun (WGS) entry which is preliminary data.</text>
</comment>
<dbReference type="Gene3D" id="3.30.70.270">
    <property type="match status" value="1"/>
</dbReference>
<dbReference type="RefSeq" id="WP_128565145.1">
    <property type="nucleotide sequence ID" value="NZ_BPQH01000012.1"/>
</dbReference>
<dbReference type="InterPro" id="IPR000160">
    <property type="entry name" value="GGDEF_dom"/>
</dbReference>
<dbReference type="CDD" id="cd01949">
    <property type="entry name" value="GGDEF"/>
    <property type="match status" value="1"/>
</dbReference>
<gene>
    <name evidence="4" type="ORF">OPKNFCMD_3965</name>
</gene>
<protein>
    <recommendedName>
        <fullName evidence="3">GGDEF domain-containing protein</fullName>
    </recommendedName>
</protein>
<keyword evidence="2" id="KW-0472">Membrane</keyword>
<evidence type="ECO:0000313" key="4">
    <source>
        <dbReference type="EMBL" id="GJD51213.1"/>
    </source>
</evidence>
<name>A0ABQ4R0X7_9HYPH</name>
<dbReference type="EMBL" id="BPQH01000012">
    <property type="protein sequence ID" value="GJD51213.1"/>
    <property type="molecule type" value="Genomic_DNA"/>
</dbReference>
<reference evidence="4" key="2">
    <citation type="submission" date="2021-08" db="EMBL/GenBank/DDBJ databases">
        <authorList>
            <person name="Tani A."/>
            <person name="Ola A."/>
            <person name="Ogura Y."/>
            <person name="Katsura K."/>
            <person name="Hayashi T."/>
        </authorList>
    </citation>
    <scope>NUCLEOTIDE SEQUENCE</scope>
    <source>
        <strain evidence="4">KCTC 52305</strain>
    </source>
</reference>
<organism evidence="4 5">
    <name type="scientific">Methylobacterium crusticola</name>
    <dbReference type="NCBI Taxonomy" id="1697972"/>
    <lineage>
        <taxon>Bacteria</taxon>
        <taxon>Pseudomonadati</taxon>
        <taxon>Pseudomonadota</taxon>
        <taxon>Alphaproteobacteria</taxon>
        <taxon>Hyphomicrobiales</taxon>
        <taxon>Methylobacteriaceae</taxon>
        <taxon>Methylobacterium</taxon>
    </lineage>
</organism>
<evidence type="ECO:0000256" key="1">
    <source>
        <dbReference type="SAM" id="MobiDB-lite"/>
    </source>
</evidence>
<feature type="transmembrane region" description="Helical" evidence="2">
    <location>
        <begin position="159"/>
        <end position="177"/>
    </location>
</feature>
<evidence type="ECO:0000313" key="5">
    <source>
        <dbReference type="Proteomes" id="UP001055167"/>
    </source>
</evidence>
<dbReference type="InterPro" id="IPR043128">
    <property type="entry name" value="Rev_trsase/Diguanyl_cyclase"/>
</dbReference>
<dbReference type="PROSITE" id="PS50887">
    <property type="entry name" value="GGDEF"/>
    <property type="match status" value="1"/>
</dbReference>
<dbReference type="Pfam" id="PF00990">
    <property type="entry name" value="GGDEF"/>
    <property type="match status" value="1"/>
</dbReference>
<evidence type="ECO:0000259" key="3">
    <source>
        <dbReference type="PROSITE" id="PS50887"/>
    </source>
</evidence>
<dbReference type="PANTHER" id="PTHR46663:SF2">
    <property type="entry name" value="GGDEF DOMAIN-CONTAINING PROTEIN"/>
    <property type="match status" value="1"/>
</dbReference>
<dbReference type="SUPFAM" id="SSF55073">
    <property type="entry name" value="Nucleotide cyclase"/>
    <property type="match status" value="1"/>
</dbReference>
<dbReference type="Proteomes" id="UP001055167">
    <property type="component" value="Unassembled WGS sequence"/>
</dbReference>
<dbReference type="InterPro" id="IPR029787">
    <property type="entry name" value="Nucleotide_cyclase"/>
</dbReference>
<dbReference type="NCBIfam" id="TIGR00254">
    <property type="entry name" value="GGDEF"/>
    <property type="match status" value="1"/>
</dbReference>
<evidence type="ECO:0000256" key="2">
    <source>
        <dbReference type="SAM" id="Phobius"/>
    </source>
</evidence>
<dbReference type="InterPro" id="IPR052163">
    <property type="entry name" value="DGC-Regulatory_Protein"/>
</dbReference>
<feature type="domain" description="GGDEF" evidence="3">
    <location>
        <begin position="253"/>
        <end position="386"/>
    </location>
</feature>
<dbReference type="PANTHER" id="PTHR46663">
    <property type="entry name" value="DIGUANYLATE CYCLASE DGCT-RELATED"/>
    <property type="match status" value="1"/>
</dbReference>
<dbReference type="SMART" id="SM00267">
    <property type="entry name" value="GGDEF"/>
    <property type="match status" value="1"/>
</dbReference>
<sequence length="423" mass="43731">MAFAPTDPPSPTWRLTAWLTASPEAVPADVLAVLRGRLVVGTLPLVVAALIGTSLASLAVLRVPTPAMLAWFCADLGLTAARLATMLLMQRGLRPGRRRGAWTRLTDAYVLSSLLWCTQIGCGVGLCMAAADAVLTPFACLITTGLVGGLAARNPGAPRMTLVQMLGVVAPFTAGAACSGQPWFWPICAMAPLYLVAVGTVNRRLHADYVAMLSAKRALKHQALHCGLTGLPNRTCFGEALAAALGEPGRGALAPAVLCLDLDGFKDVNDTHGHAAGDVLLRRVADRLRRTIADADTLARLGGDEFAVLLTGERAAAAEAVAAAIVAAVGQPFELGRATRVRVGVSVGIAAASPGDPDGQTLLVRADRALYAAKRQGRGTYRRAPAESPDAPRAANVVAMGGHAGPGAGRDQRQNGRTSISAS</sequence>
<accession>A0ABQ4R0X7</accession>
<feature type="region of interest" description="Disordered" evidence="1">
    <location>
        <begin position="398"/>
        <end position="423"/>
    </location>
</feature>
<feature type="transmembrane region" description="Helical" evidence="2">
    <location>
        <begin position="134"/>
        <end position="152"/>
    </location>
</feature>
<keyword evidence="2" id="KW-1133">Transmembrane helix</keyword>
<proteinExistence type="predicted"/>
<keyword evidence="5" id="KW-1185">Reference proteome</keyword>
<reference evidence="4" key="1">
    <citation type="journal article" date="2021" name="Front. Microbiol.">
        <title>Comprehensive Comparative Genomics and Phenotyping of Methylobacterium Species.</title>
        <authorList>
            <person name="Alessa O."/>
            <person name="Ogura Y."/>
            <person name="Fujitani Y."/>
            <person name="Takami H."/>
            <person name="Hayashi T."/>
            <person name="Sahin N."/>
            <person name="Tani A."/>
        </authorList>
    </citation>
    <scope>NUCLEOTIDE SEQUENCE</scope>
    <source>
        <strain evidence="4">KCTC 52305</strain>
    </source>
</reference>